<evidence type="ECO:0000313" key="1">
    <source>
        <dbReference type="EMBL" id="MFA3842018.1"/>
    </source>
</evidence>
<gene>
    <name evidence="1" type="ORF">ACEG43_38495</name>
</gene>
<organism evidence="1 2">
    <name type="scientific">Streptomyces aureus</name>
    <dbReference type="NCBI Taxonomy" id="193461"/>
    <lineage>
        <taxon>Bacteria</taxon>
        <taxon>Bacillati</taxon>
        <taxon>Actinomycetota</taxon>
        <taxon>Actinomycetes</taxon>
        <taxon>Kitasatosporales</taxon>
        <taxon>Streptomycetaceae</taxon>
        <taxon>Streptomyces</taxon>
    </lineage>
</organism>
<keyword evidence="2" id="KW-1185">Reference proteome</keyword>
<dbReference type="Proteomes" id="UP001571476">
    <property type="component" value="Unassembled WGS sequence"/>
</dbReference>
<reference evidence="1 2" key="1">
    <citation type="submission" date="2024-08" db="EMBL/GenBank/DDBJ databases">
        <title>Genome sequence of Streptomyces aureus CACIA-1.46HGO.</title>
        <authorList>
            <person name="Evangelista-Martinez Z."/>
        </authorList>
    </citation>
    <scope>NUCLEOTIDE SEQUENCE [LARGE SCALE GENOMIC DNA]</scope>
    <source>
        <strain evidence="1 2">CACIA-1.46HGO</strain>
    </source>
</reference>
<protein>
    <recommendedName>
        <fullName evidence="3">Short chain dehydrogenase</fullName>
    </recommendedName>
</protein>
<accession>A0ABV4SX15</accession>
<comment type="caution">
    <text evidence="1">The sequence shown here is derived from an EMBL/GenBank/DDBJ whole genome shotgun (WGS) entry which is preliminary data.</text>
</comment>
<evidence type="ECO:0000313" key="2">
    <source>
        <dbReference type="Proteomes" id="UP001571476"/>
    </source>
</evidence>
<name>A0ABV4SX15_9ACTN</name>
<dbReference type="EMBL" id="JBGOSP010000032">
    <property type="protein sequence ID" value="MFA3842018.1"/>
    <property type="molecule type" value="Genomic_DNA"/>
</dbReference>
<dbReference type="RefSeq" id="WP_372566075.1">
    <property type="nucleotide sequence ID" value="NZ_JBGOSP010000032.1"/>
</dbReference>
<proteinExistence type="predicted"/>
<sequence>MTLLEPGAYATDFFSTGSLTTAPALPEYDPLRERLASMTTELGDPAATGPVLLKVVDAEEPPLRIILGDLLPFVRETYGQRIKTWEEWQDESLAALGRDPKQLAPQPEEKA</sequence>
<evidence type="ECO:0008006" key="3">
    <source>
        <dbReference type="Google" id="ProtNLM"/>
    </source>
</evidence>